<organism evidence="1 2">
    <name type="scientific">Actinophytocola oryzae</name>
    <dbReference type="NCBI Taxonomy" id="502181"/>
    <lineage>
        <taxon>Bacteria</taxon>
        <taxon>Bacillati</taxon>
        <taxon>Actinomycetota</taxon>
        <taxon>Actinomycetes</taxon>
        <taxon>Pseudonocardiales</taxon>
        <taxon>Pseudonocardiaceae</taxon>
    </lineage>
</organism>
<accession>A0A4R7VFN5</accession>
<reference evidence="1 2" key="1">
    <citation type="submission" date="2019-03" db="EMBL/GenBank/DDBJ databases">
        <title>Genomic Encyclopedia of Archaeal and Bacterial Type Strains, Phase II (KMG-II): from individual species to whole genera.</title>
        <authorList>
            <person name="Goeker M."/>
        </authorList>
    </citation>
    <scope>NUCLEOTIDE SEQUENCE [LARGE SCALE GENOMIC DNA]</scope>
    <source>
        <strain evidence="1 2">DSM 45499</strain>
    </source>
</reference>
<evidence type="ECO:0000313" key="2">
    <source>
        <dbReference type="Proteomes" id="UP000294927"/>
    </source>
</evidence>
<dbReference type="EMBL" id="SOCP01000009">
    <property type="protein sequence ID" value="TDV47915.1"/>
    <property type="molecule type" value="Genomic_DNA"/>
</dbReference>
<gene>
    <name evidence="1" type="ORF">CLV71_109150</name>
</gene>
<dbReference type="OrthoDB" id="5149723at2"/>
<dbReference type="Proteomes" id="UP000294927">
    <property type="component" value="Unassembled WGS sequence"/>
</dbReference>
<sequence>MSVVDFADYRMRMRAGVPSRQRSYYLVGLTHGVRRGTVDLDLRRHLSGAIRAVDPHAVVHDPVETWHRTSAPEGADRLDEFHRLTGLASGSEVCIAWLPDRDAVTDAAAELQAAHRGGATVVAITGENDDFLVRAFASIVLPDLDAFGDWVRAA</sequence>
<comment type="caution">
    <text evidence="1">The sequence shown here is derived from an EMBL/GenBank/DDBJ whole genome shotgun (WGS) entry which is preliminary data.</text>
</comment>
<name>A0A4R7VFN5_9PSEU</name>
<evidence type="ECO:0000313" key="1">
    <source>
        <dbReference type="EMBL" id="TDV47915.1"/>
    </source>
</evidence>
<protein>
    <submittedName>
        <fullName evidence="1">Uncharacterized protein</fullName>
    </submittedName>
</protein>
<proteinExistence type="predicted"/>
<dbReference type="AlphaFoldDB" id="A0A4R7VFN5"/>
<dbReference type="RefSeq" id="WP_133905200.1">
    <property type="nucleotide sequence ID" value="NZ_SOCP01000009.1"/>
</dbReference>
<keyword evidence="2" id="KW-1185">Reference proteome</keyword>